<keyword evidence="3" id="KW-1185">Reference proteome</keyword>
<accession>A0ABN8IA55</accession>
<dbReference type="Proteomes" id="UP000837857">
    <property type="component" value="Chromosome 19"/>
</dbReference>
<evidence type="ECO:0000256" key="1">
    <source>
        <dbReference type="SAM" id="MobiDB-lite"/>
    </source>
</evidence>
<dbReference type="EMBL" id="OW152831">
    <property type="protein sequence ID" value="CAH2049531.1"/>
    <property type="molecule type" value="Genomic_DNA"/>
</dbReference>
<feature type="non-terminal residue" evidence="2">
    <location>
        <position position="66"/>
    </location>
</feature>
<feature type="region of interest" description="Disordered" evidence="1">
    <location>
        <begin position="1"/>
        <end position="66"/>
    </location>
</feature>
<proteinExistence type="predicted"/>
<evidence type="ECO:0000313" key="3">
    <source>
        <dbReference type="Proteomes" id="UP000837857"/>
    </source>
</evidence>
<organism evidence="2 3">
    <name type="scientific">Iphiclides podalirius</name>
    <name type="common">scarce swallowtail</name>
    <dbReference type="NCBI Taxonomy" id="110791"/>
    <lineage>
        <taxon>Eukaryota</taxon>
        <taxon>Metazoa</taxon>
        <taxon>Ecdysozoa</taxon>
        <taxon>Arthropoda</taxon>
        <taxon>Hexapoda</taxon>
        <taxon>Insecta</taxon>
        <taxon>Pterygota</taxon>
        <taxon>Neoptera</taxon>
        <taxon>Endopterygota</taxon>
        <taxon>Lepidoptera</taxon>
        <taxon>Glossata</taxon>
        <taxon>Ditrysia</taxon>
        <taxon>Papilionoidea</taxon>
        <taxon>Papilionidae</taxon>
        <taxon>Papilioninae</taxon>
        <taxon>Iphiclides</taxon>
    </lineage>
</organism>
<reference evidence="2" key="1">
    <citation type="submission" date="2022-03" db="EMBL/GenBank/DDBJ databases">
        <authorList>
            <person name="Martin H S."/>
        </authorList>
    </citation>
    <scope>NUCLEOTIDE SEQUENCE</scope>
</reference>
<protein>
    <submittedName>
        <fullName evidence="2">Uncharacterized protein</fullName>
    </submittedName>
</protein>
<gene>
    <name evidence="2" type="ORF">IPOD504_LOCUS6895</name>
</gene>
<name>A0ABN8IA55_9NEOP</name>
<sequence>MYESEFTPKPRNGIALRAKSDEPRDYPSVRENLPRESSRVPFAPRHGAQERAGRTPARPYVTVQSS</sequence>
<feature type="compositionally biased region" description="Basic and acidic residues" evidence="1">
    <location>
        <begin position="18"/>
        <end position="38"/>
    </location>
</feature>
<evidence type="ECO:0000313" key="2">
    <source>
        <dbReference type="EMBL" id="CAH2049531.1"/>
    </source>
</evidence>